<dbReference type="AlphaFoldDB" id="A0A061RLT1"/>
<sequence>AARVCTVGHRLPLPPAPSLACVRWRSMTARRLRGRRVRGKGRREFEWAHRGEEMVAASERDSQIRAGSAAGEAPEVKSPRR</sequence>
<feature type="region of interest" description="Disordered" evidence="1">
    <location>
        <begin position="55"/>
        <end position="81"/>
    </location>
</feature>
<protein>
    <submittedName>
        <fullName evidence="2">Uncharacterized protein</fullName>
    </submittedName>
</protein>
<reference evidence="2" key="1">
    <citation type="submission" date="2014-05" db="EMBL/GenBank/DDBJ databases">
        <title>The transcriptome of the halophilic microalga Tetraselmis sp. GSL018 isolated from the Great Salt Lake, Utah.</title>
        <authorList>
            <person name="Jinkerson R.E."/>
            <person name="D'Adamo S."/>
            <person name="Posewitz M.C."/>
        </authorList>
    </citation>
    <scope>NUCLEOTIDE SEQUENCE</scope>
    <source>
        <strain evidence="2">GSL018</strain>
    </source>
</reference>
<organism evidence="2">
    <name type="scientific">Tetraselmis sp. GSL018</name>
    <dbReference type="NCBI Taxonomy" id="582737"/>
    <lineage>
        <taxon>Eukaryota</taxon>
        <taxon>Viridiplantae</taxon>
        <taxon>Chlorophyta</taxon>
        <taxon>core chlorophytes</taxon>
        <taxon>Chlorodendrophyceae</taxon>
        <taxon>Chlorodendrales</taxon>
        <taxon>Chlorodendraceae</taxon>
        <taxon>Tetraselmis</taxon>
    </lineage>
</organism>
<name>A0A061RLT1_9CHLO</name>
<evidence type="ECO:0000313" key="2">
    <source>
        <dbReference type="EMBL" id="JAC72958.1"/>
    </source>
</evidence>
<accession>A0A061RLT1</accession>
<feature type="non-terminal residue" evidence="2">
    <location>
        <position position="81"/>
    </location>
</feature>
<dbReference type="EMBL" id="GBEZ01012984">
    <property type="protein sequence ID" value="JAC72958.1"/>
    <property type="molecule type" value="Transcribed_RNA"/>
</dbReference>
<feature type="non-terminal residue" evidence="2">
    <location>
        <position position="1"/>
    </location>
</feature>
<gene>
    <name evidence="2" type="ORF">TSPGSL018_30087</name>
</gene>
<proteinExistence type="predicted"/>
<evidence type="ECO:0000256" key="1">
    <source>
        <dbReference type="SAM" id="MobiDB-lite"/>
    </source>
</evidence>